<organism evidence="2 3">
    <name type="scientific">Candidatus Corynebacterium gallistercoris</name>
    <dbReference type="NCBI Taxonomy" id="2838530"/>
    <lineage>
        <taxon>Bacteria</taxon>
        <taxon>Bacillati</taxon>
        <taxon>Actinomycetota</taxon>
        <taxon>Actinomycetes</taxon>
        <taxon>Mycobacteriales</taxon>
        <taxon>Corynebacteriaceae</taxon>
        <taxon>Corynebacterium</taxon>
    </lineage>
</organism>
<feature type="transmembrane region" description="Helical" evidence="1">
    <location>
        <begin position="102"/>
        <end position="125"/>
    </location>
</feature>
<sequence length="162" mass="17002">MSRNSQLQPWGARAGSIAAVTVAALGWYAPKDFRVPGWKRGVVQVTAAAVGIGASALLQSGCTHAAQSQRPHADLQFAQNVAGQQPILSIQDGAAEPDRKPLGVATLIAIFVAVLAVVLLPTIWIDRKVPAWLAKKGVRYPHTAWGLVNAAVAAAAVATERR</sequence>
<gene>
    <name evidence="2" type="ORF">H9867_02970</name>
</gene>
<name>A0A9D1RXI3_9CORY</name>
<evidence type="ECO:0000313" key="3">
    <source>
        <dbReference type="Proteomes" id="UP000824189"/>
    </source>
</evidence>
<feature type="transmembrane region" description="Helical" evidence="1">
    <location>
        <begin position="12"/>
        <end position="29"/>
    </location>
</feature>
<evidence type="ECO:0000256" key="1">
    <source>
        <dbReference type="SAM" id="Phobius"/>
    </source>
</evidence>
<keyword evidence="1" id="KW-0472">Membrane</keyword>
<proteinExistence type="predicted"/>
<accession>A0A9D1RXI3</accession>
<keyword evidence="1" id="KW-1133">Transmembrane helix</keyword>
<reference evidence="2" key="1">
    <citation type="journal article" date="2021" name="PeerJ">
        <title>Extensive microbial diversity within the chicken gut microbiome revealed by metagenomics and culture.</title>
        <authorList>
            <person name="Gilroy R."/>
            <person name="Ravi A."/>
            <person name="Getino M."/>
            <person name="Pursley I."/>
            <person name="Horton D.L."/>
            <person name="Alikhan N.F."/>
            <person name="Baker D."/>
            <person name="Gharbi K."/>
            <person name="Hall N."/>
            <person name="Watson M."/>
            <person name="Adriaenssens E.M."/>
            <person name="Foster-Nyarko E."/>
            <person name="Jarju S."/>
            <person name="Secka A."/>
            <person name="Antonio M."/>
            <person name="Oren A."/>
            <person name="Chaudhuri R.R."/>
            <person name="La Ragione R."/>
            <person name="Hildebrand F."/>
            <person name="Pallen M.J."/>
        </authorList>
    </citation>
    <scope>NUCLEOTIDE SEQUENCE</scope>
    <source>
        <strain evidence="2">4376</strain>
    </source>
</reference>
<protein>
    <submittedName>
        <fullName evidence="2">Uncharacterized protein</fullName>
    </submittedName>
</protein>
<dbReference type="AlphaFoldDB" id="A0A9D1RXI3"/>
<dbReference type="EMBL" id="DXFZ01000036">
    <property type="protein sequence ID" value="HIW95440.1"/>
    <property type="molecule type" value="Genomic_DNA"/>
</dbReference>
<evidence type="ECO:0000313" key="2">
    <source>
        <dbReference type="EMBL" id="HIW95440.1"/>
    </source>
</evidence>
<reference evidence="2" key="2">
    <citation type="submission" date="2021-04" db="EMBL/GenBank/DDBJ databases">
        <authorList>
            <person name="Gilroy R."/>
        </authorList>
    </citation>
    <scope>NUCLEOTIDE SEQUENCE</scope>
    <source>
        <strain evidence="2">4376</strain>
    </source>
</reference>
<keyword evidence="1" id="KW-0812">Transmembrane</keyword>
<comment type="caution">
    <text evidence="2">The sequence shown here is derived from an EMBL/GenBank/DDBJ whole genome shotgun (WGS) entry which is preliminary data.</text>
</comment>
<dbReference type="Proteomes" id="UP000824189">
    <property type="component" value="Unassembled WGS sequence"/>
</dbReference>